<dbReference type="RefSeq" id="WP_357786287.1">
    <property type="nucleotide sequence ID" value="NZ_JBFAKC010000010.1"/>
</dbReference>
<dbReference type="Gene3D" id="1.10.260.40">
    <property type="entry name" value="lambda repressor-like DNA-binding domains"/>
    <property type="match status" value="1"/>
</dbReference>
<keyword evidence="3" id="KW-1185">Reference proteome</keyword>
<accession>A0ABV3FYA5</accession>
<evidence type="ECO:0000259" key="1">
    <source>
        <dbReference type="PROSITE" id="PS50943"/>
    </source>
</evidence>
<dbReference type="PROSITE" id="PS50943">
    <property type="entry name" value="HTH_CROC1"/>
    <property type="match status" value="1"/>
</dbReference>
<feature type="domain" description="HTH cro/C1-type" evidence="1">
    <location>
        <begin position="16"/>
        <end position="69"/>
    </location>
</feature>
<protein>
    <submittedName>
        <fullName evidence="2">Helix-turn-helix transcriptional regulator</fullName>
    </submittedName>
</protein>
<sequence>MTSSVQQAREALGLRLREIRRSAGLTGRHLAGLAGWHESKVSKIEYGKIKPSDADLRAYCTHADAVEQLPDLTATLNNLEAAYLEWRRILSTGTKRAQHDTVRLAQQTKLTRIYQPIMIPGLLQTADYARGALRRSIDFFGVPNDVEHGVAKRLERQQVLYHGDHRFRVVIGEQALRTTVGDDSVMVGQLDRLLAVIGLPRLVLSIVPATAELTMATTNFVIYDDRMVLVEAITAELTITQPREIAQYGRVFETLAKQAVVGDAARALITTALGNRRT</sequence>
<dbReference type="EMBL" id="JBFAKC010000010">
    <property type="protein sequence ID" value="MEV0710404.1"/>
    <property type="molecule type" value="Genomic_DNA"/>
</dbReference>
<reference evidence="2 3" key="1">
    <citation type="submission" date="2024-06" db="EMBL/GenBank/DDBJ databases">
        <title>The Natural Products Discovery Center: Release of the First 8490 Sequenced Strains for Exploring Actinobacteria Biosynthetic Diversity.</title>
        <authorList>
            <person name="Kalkreuter E."/>
            <person name="Kautsar S.A."/>
            <person name="Yang D."/>
            <person name="Bader C.D."/>
            <person name="Teijaro C.N."/>
            <person name="Fluegel L."/>
            <person name="Davis C.M."/>
            <person name="Simpson J.R."/>
            <person name="Lauterbach L."/>
            <person name="Steele A.D."/>
            <person name="Gui C."/>
            <person name="Meng S."/>
            <person name="Li G."/>
            <person name="Viehrig K."/>
            <person name="Ye F."/>
            <person name="Su P."/>
            <person name="Kiefer A.F."/>
            <person name="Nichols A."/>
            <person name="Cepeda A.J."/>
            <person name="Yan W."/>
            <person name="Fan B."/>
            <person name="Jiang Y."/>
            <person name="Adhikari A."/>
            <person name="Zheng C.-J."/>
            <person name="Schuster L."/>
            <person name="Cowan T.M."/>
            <person name="Smanski M.J."/>
            <person name="Chevrette M.G."/>
            <person name="De Carvalho L.P.S."/>
            <person name="Shen B."/>
        </authorList>
    </citation>
    <scope>NUCLEOTIDE SEQUENCE [LARGE SCALE GENOMIC DNA]</scope>
    <source>
        <strain evidence="2 3">NPDC050403</strain>
    </source>
</reference>
<evidence type="ECO:0000313" key="2">
    <source>
        <dbReference type="EMBL" id="MEV0710404.1"/>
    </source>
</evidence>
<dbReference type="Pfam" id="PF19054">
    <property type="entry name" value="DUF5753"/>
    <property type="match status" value="1"/>
</dbReference>
<dbReference type="SUPFAM" id="SSF47413">
    <property type="entry name" value="lambda repressor-like DNA-binding domains"/>
    <property type="match status" value="1"/>
</dbReference>
<proteinExistence type="predicted"/>
<gene>
    <name evidence="2" type="ORF">AB0I48_22830</name>
</gene>
<organism evidence="2 3">
    <name type="scientific">Nocardia aurea</name>
    <dbReference type="NCBI Taxonomy" id="2144174"/>
    <lineage>
        <taxon>Bacteria</taxon>
        <taxon>Bacillati</taxon>
        <taxon>Actinomycetota</taxon>
        <taxon>Actinomycetes</taxon>
        <taxon>Mycobacteriales</taxon>
        <taxon>Nocardiaceae</taxon>
        <taxon>Nocardia</taxon>
    </lineage>
</organism>
<dbReference type="Pfam" id="PF13560">
    <property type="entry name" value="HTH_31"/>
    <property type="match status" value="1"/>
</dbReference>
<dbReference type="InterPro" id="IPR010982">
    <property type="entry name" value="Lambda_DNA-bd_dom_sf"/>
</dbReference>
<dbReference type="InterPro" id="IPR001387">
    <property type="entry name" value="Cro/C1-type_HTH"/>
</dbReference>
<dbReference type="InterPro" id="IPR043917">
    <property type="entry name" value="DUF5753"/>
</dbReference>
<dbReference type="Proteomes" id="UP001551695">
    <property type="component" value="Unassembled WGS sequence"/>
</dbReference>
<dbReference type="CDD" id="cd00093">
    <property type="entry name" value="HTH_XRE"/>
    <property type="match status" value="1"/>
</dbReference>
<comment type="caution">
    <text evidence="2">The sequence shown here is derived from an EMBL/GenBank/DDBJ whole genome shotgun (WGS) entry which is preliminary data.</text>
</comment>
<evidence type="ECO:0000313" key="3">
    <source>
        <dbReference type="Proteomes" id="UP001551695"/>
    </source>
</evidence>
<name>A0ABV3FYA5_9NOCA</name>
<dbReference type="SMART" id="SM00530">
    <property type="entry name" value="HTH_XRE"/>
    <property type="match status" value="1"/>
</dbReference>